<accession>A0A388M1I2</accession>
<protein>
    <submittedName>
        <fullName evidence="2">Uncharacterized protein</fullName>
    </submittedName>
</protein>
<proteinExistence type="predicted"/>
<comment type="caution">
    <text evidence="2">The sequence shown here is derived from an EMBL/GenBank/DDBJ whole genome shotgun (WGS) entry which is preliminary data.</text>
</comment>
<organism evidence="2 3">
    <name type="scientific">Chara braunii</name>
    <name type="common">Braun's stonewort</name>
    <dbReference type="NCBI Taxonomy" id="69332"/>
    <lineage>
        <taxon>Eukaryota</taxon>
        <taxon>Viridiplantae</taxon>
        <taxon>Streptophyta</taxon>
        <taxon>Charophyceae</taxon>
        <taxon>Charales</taxon>
        <taxon>Characeae</taxon>
        <taxon>Chara</taxon>
    </lineage>
</organism>
<dbReference type="EMBL" id="BFEA01000666">
    <property type="protein sequence ID" value="GBG88333.1"/>
    <property type="molecule type" value="Genomic_DNA"/>
</dbReference>
<feature type="region of interest" description="Disordered" evidence="1">
    <location>
        <begin position="233"/>
        <end position="258"/>
    </location>
</feature>
<feature type="region of interest" description="Disordered" evidence="1">
    <location>
        <begin position="27"/>
        <end position="50"/>
    </location>
</feature>
<dbReference type="Proteomes" id="UP000265515">
    <property type="component" value="Unassembled WGS sequence"/>
</dbReference>
<reference evidence="2 3" key="1">
    <citation type="journal article" date="2018" name="Cell">
        <title>The Chara Genome: Secondary Complexity and Implications for Plant Terrestrialization.</title>
        <authorList>
            <person name="Nishiyama T."/>
            <person name="Sakayama H."/>
            <person name="Vries J.D."/>
            <person name="Buschmann H."/>
            <person name="Saint-Marcoux D."/>
            <person name="Ullrich K.K."/>
            <person name="Haas F.B."/>
            <person name="Vanderstraeten L."/>
            <person name="Becker D."/>
            <person name="Lang D."/>
            <person name="Vosolsobe S."/>
            <person name="Rombauts S."/>
            <person name="Wilhelmsson P.K.I."/>
            <person name="Janitza P."/>
            <person name="Kern R."/>
            <person name="Heyl A."/>
            <person name="Rumpler F."/>
            <person name="Villalobos L.I.A.C."/>
            <person name="Clay J.M."/>
            <person name="Skokan R."/>
            <person name="Toyoda A."/>
            <person name="Suzuki Y."/>
            <person name="Kagoshima H."/>
            <person name="Schijlen E."/>
            <person name="Tajeshwar N."/>
            <person name="Catarino B."/>
            <person name="Hetherington A.J."/>
            <person name="Saltykova A."/>
            <person name="Bonnot C."/>
            <person name="Breuninger H."/>
            <person name="Symeonidi A."/>
            <person name="Radhakrishnan G.V."/>
            <person name="Van Nieuwerburgh F."/>
            <person name="Deforce D."/>
            <person name="Chang C."/>
            <person name="Karol K.G."/>
            <person name="Hedrich R."/>
            <person name="Ulvskov P."/>
            <person name="Glockner G."/>
            <person name="Delwiche C.F."/>
            <person name="Petrasek J."/>
            <person name="Van de Peer Y."/>
            <person name="Friml J."/>
            <person name="Beilby M."/>
            <person name="Dolan L."/>
            <person name="Kohara Y."/>
            <person name="Sugano S."/>
            <person name="Fujiyama A."/>
            <person name="Delaux P.-M."/>
            <person name="Quint M."/>
            <person name="TheiBen G."/>
            <person name="Hagemann M."/>
            <person name="Harholt J."/>
            <person name="Dunand C."/>
            <person name="Zachgo S."/>
            <person name="Langdale J."/>
            <person name="Maumus F."/>
            <person name="Straeten D.V.D."/>
            <person name="Gould S.B."/>
            <person name="Rensing S.A."/>
        </authorList>
    </citation>
    <scope>NUCLEOTIDE SEQUENCE [LARGE SCALE GENOMIC DNA]</scope>
    <source>
        <strain evidence="2 3">S276</strain>
    </source>
</reference>
<evidence type="ECO:0000313" key="2">
    <source>
        <dbReference type="EMBL" id="GBG88333.1"/>
    </source>
</evidence>
<feature type="compositionally biased region" description="Basic and acidic residues" evidence="1">
    <location>
        <begin position="27"/>
        <end position="38"/>
    </location>
</feature>
<gene>
    <name evidence="2" type="ORF">CBR_g46899</name>
</gene>
<dbReference type="Gramene" id="GBG88333">
    <property type="protein sequence ID" value="GBG88333"/>
    <property type="gene ID" value="CBR_g46899"/>
</dbReference>
<keyword evidence="3" id="KW-1185">Reference proteome</keyword>
<name>A0A388M1I2_CHABU</name>
<sequence length="258" mass="29607">MEERQRLEEERDVRLLRIIRSEMRKGCDDERQRYERKGKMAARGSGTTETIDDEKERLRRIIAPRTLGDAEDFEDEELLTLRMLVFKLGQTEKRKRGPDIPVGNSPPVITPEKKCMGMLLDEARARIEQLKLERGSDMGTMSTPTKIDLSLKHITTSCGPGGKEKFEQECLDFYDALPIDELKEACRREKVPYENSEYAIKRLIIQRSAVTYDPTTIPLPLSSILRMQTQSSKGVVLKEEATQEPYDSEASFSENDSE</sequence>
<evidence type="ECO:0000256" key="1">
    <source>
        <dbReference type="SAM" id="MobiDB-lite"/>
    </source>
</evidence>
<evidence type="ECO:0000313" key="3">
    <source>
        <dbReference type="Proteomes" id="UP000265515"/>
    </source>
</evidence>
<dbReference type="AlphaFoldDB" id="A0A388M1I2"/>